<dbReference type="PIRSF" id="PIRSF000124">
    <property type="entry name" value="UDPglc_GDPman_dh"/>
    <property type="match status" value="1"/>
</dbReference>
<dbReference type="SUPFAM" id="SSF48179">
    <property type="entry name" value="6-phosphogluconate dehydrogenase C-terminal domain-like"/>
    <property type="match status" value="1"/>
</dbReference>
<dbReference type="PANTHER" id="PTHR43750:SF3">
    <property type="entry name" value="UDP-GLUCOSE 6-DEHYDROGENASE TUAD"/>
    <property type="match status" value="1"/>
</dbReference>
<evidence type="ECO:0000256" key="5">
    <source>
        <dbReference type="ARBA" id="ARBA00023027"/>
    </source>
</evidence>
<dbReference type="Pfam" id="PF03721">
    <property type="entry name" value="UDPG_MGDP_dh_N"/>
    <property type="match status" value="1"/>
</dbReference>
<comment type="catalytic activity">
    <reaction evidence="6">
        <text>UDP-alpha-D-glucose + 2 NAD(+) + H2O = UDP-alpha-D-glucuronate + 2 NADH + 3 H(+)</text>
        <dbReference type="Rhea" id="RHEA:23596"/>
        <dbReference type="ChEBI" id="CHEBI:15377"/>
        <dbReference type="ChEBI" id="CHEBI:15378"/>
        <dbReference type="ChEBI" id="CHEBI:57540"/>
        <dbReference type="ChEBI" id="CHEBI:57945"/>
        <dbReference type="ChEBI" id="CHEBI:58052"/>
        <dbReference type="ChEBI" id="CHEBI:58885"/>
        <dbReference type="EC" id="1.1.1.22"/>
    </reaction>
</comment>
<dbReference type="Pfam" id="PF00984">
    <property type="entry name" value="UDPG_MGDP_dh"/>
    <property type="match status" value="1"/>
</dbReference>
<dbReference type="PANTHER" id="PTHR43750">
    <property type="entry name" value="UDP-GLUCOSE 6-DEHYDROGENASE TUAD"/>
    <property type="match status" value="1"/>
</dbReference>
<dbReference type="SUPFAM" id="SSF52413">
    <property type="entry name" value="UDP-glucose/GDP-mannose dehydrogenase C-terminal domain"/>
    <property type="match status" value="1"/>
</dbReference>
<feature type="domain" description="UDP-glucose/GDP-mannose dehydrogenase C-terminal" evidence="7">
    <location>
        <begin position="313"/>
        <end position="418"/>
    </location>
</feature>
<dbReference type="NCBIfam" id="TIGR03026">
    <property type="entry name" value="NDP-sugDHase"/>
    <property type="match status" value="1"/>
</dbReference>
<comment type="pathway">
    <text evidence="1">Nucleotide-sugar biosynthesis; UDP-alpha-D-glucuronate biosynthesis; UDP-alpha-D-glucuronate from UDP-alpha-D-glucose: step 1/1.</text>
</comment>
<proteinExistence type="inferred from homology"/>
<dbReference type="EC" id="1.1.1.22" evidence="3"/>
<evidence type="ECO:0000256" key="1">
    <source>
        <dbReference type="ARBA" id="ARBA00004701"/>
    </source>
</evidence>
<dbReference type="GO" id="GO:0006065">
    <property type="term" value="P:UDP-glucuronate biosynthetic process"/>
    <property type="evidence" value="ECO:0007669"/>
    <property type="project" value="UniProtKB-UniPathway"/>
</dbReference>
<dbReference type="InterPro" id="IPR014027">
    <property type="entry name" value="UDP-Glc/GDP-Man_DH_C"/>
</dbReference>
<dbReference type="SUPFAM" id="SSF51735">
    <property type="entry name" value="NAD(P)-binding Rossmann-fold domains"/>
    <property type="match status" value="1"/>
</dbReference>
<dbReference type="InterPro" id="IPR036220">
    <property type="entry name" value="UDP-Glc/GDP-Man_DH_C_sf"/>
</dbReference>
<dbReference type="GO" id="GO:0051287">
    <property type="term" value="F:NAD binding"/>
    <property type="evidence" value="ECO:0007669"/>
    <property type="project" value="InterPro"/>
</dbReference>
<dbReference type="InterPro" id="IPR001732">
    <property type="entry name" value="UDP-Glc/GDP-Man_DH_N"/>
</dbReference>
<dbReference type="SMART" id="SM00984">
    <property type="entry name" value="UDPG_MGDP_dh_C"/>
    <property type="match status" value="1"/>
</dbReference>
<dbReference type="InterPro" id="IPR008927">
    <property type="entry name" value="6-PGluconate_DH-like_C_sf"/>
</dbReference>
<accession>A0A0F9PI06</accession>
<name>A0A0F9PI06_9ZZZZ</name>
<dbReference type="InterPro" id="IPR036291">
    <property type="entry name" value="NAD(P)-bd_dom_sf"/>
</dbReference>
<gene>
    <name evidence="8" type="ORF">LCGC14_0840570</name>
</gene>
<evidence type="ECO:0000256" key="6">
    <source>
        <dbReference type="ARBA" id="ARBA00047473"/>
    </source>
</evidence>
<dbReference type="InterPro" id="IPR017476">
    <property type="entry name" value="UDP-Glc/GDP-Man"/>
</dbReference>
<dbReference type="Pfam" id="PF03720">
    <property type="entry name" value="UDPG_MGDP_dh_C"/>
    <property type="match status" value="1"/>
</dbReference>
<dbReference type="InterPro" id="IPR028357">
    <property type="entry name" value="UDPglc_DH_bac"/>
</dbReference>
<comment type="similarity">
    <text evidence="2">Belongs to the UDP-glucose/GDP-mannose dehydrogenase family.</text>
</comment>
<organism evidence="8">
    <name type="scientific">marine sediment metagenome</name>
    <dbReference type="NCBI Taxonomy" id="412755"/>
    <lineage>
        <taxon>unclassified sequences</taxon>
        <taxon>metagenomes</taxon>
        <taxon>ecological metagenomes</taxon>
    </lineage>
</organism>
<keyword evidence="4" id="KW-0560">Oxidoreductase</keyword>
<sequence length="434" mass="48441">MKIGVIGTGYVGLVTAVCLADLGHDVVGTDVVADKIDKASRGISHIYEPGLEELLKANLKKGNLSFTADLDKAIQSSDVLFVSVNTPQKEDGSADMTFVESVARKIADNLNDYKVVVEKSTVPVKTSMWIKKTITSCKKKDVDFDVASNPEFLREGSAVSDFLNPDRIIIGVETEKARDILVKIYEKFKDLILVTNIDTAELIKHASNSYLALKISYINLIAELCEKTDADVNQVAKGMGFDPRIGSQFLKAGLGYGGSCFPKDIRALTKIGEDLGVNMNLLREADRVNLERIDSFVEKTKKALWILKDKKIAILGLAFKPETDDIREAVSIKIIKRLLDEGSFLRLYDPKAIENMREIFPEKSPQISYVKSPYDAVKEANALLIITEWDEFKELDLKKIKEVMDNPIIIDGRNVYDPSEVRELGFEYYSIGRQ</sequence>
<evidence type="ECO:0000256" key="2">
    <source>
        <dbReference type="ARBA" id="ARBA00006601"/>
    </source>
</evidence>
<dbReference type="InterPro" id="IPR014026">
    <property type="entry name" value="UDP-Glc/GDP-Man_DH_dimer"/>
</dbReference>
<dbReference type="Gene3D" id="1.20.5.100">
    <property type="entry name" value="Cytochrome c1, transmembrane anchor, C-terminal"/>
    <property type="match status" value="1"/>
</dbReference>
<dbReference type="GO" id="GO:0000271">
    <property type="term" value="P:polysaccharide biosynthetic process"/>
    <property type="evidence" value="ECO:0007669"/>
    <property type="project" value="InterPro"/>
</dbReference>
<evidence type="ECO:0000256" key="4">
    <source>
        <dbReference type="ARBA" id="ARBA00023002"/>
    </source>
</evidence>
<comment type="caution">
    <text evidence="8">The sequence shown here is derived from an EMBL/GenBank/DDBJ whole genome shotgun (WGS) entry which is preliminary data.</text>
</comment>
<dbReference type="PIRSF" id="PIRSF500134">
    <property type="entry name" value="UDPglc_DH_bac"/>
    <property type="match status" value="1"/>
</dbReference>
<dbReference type="GO" id="GO:0003979">
    <property type="term" value="F:UDP-glucose 6-dehydrogenase activity"/>
    <property type="evidence" value="ECO:0007669"/>
    <property type="project" value="UniProtKB-EC"/>
</dbReference>
<evidence type="ECO:0000313" key="8">
    <source>
        <dbReference type="EMBL" id="KKN29789.1"/>
    </source>
</evidence>
<dbReference type="AlphaFoldDB" id="A0A0F9PI06"/>
<evidence type="ECO:0000256" key="3">
    <source>
        <dbReference type="ARBA" id="ARBA00012954"/>
    </source>
</evidence>
<reference evidence="8" key="1">
    <citation type="journal article" date="2015" name="Nature">
        <title>Complex archaea that bridge the gap between prokaryotes and eukaryotes.</title>
        <authorList>
            <person name="Spang A."/>
            <person name="Saw J.H."/>
            <person name="Jorgensen S.L."/>
            <person name="Zaremba-Niedzwiedzka K."/>
            <person name="Martijn J."/>
            <person name="Lind A.E."/>
            <person name="van Eijk R."/>
            <person name="Schleper C."/>
            <person name="Guy L."/>
            <person name="Ettema T.J."/>
        </authorList>
    </citation>
    <scope>NUCLEOTIDE SEQUENCE</scope>
</reference>
<dbReference type="Gene3D" id="3.40.50.720">
    <property type="entry name" value="NAD(P)-binding Rossmann-like Domain"/>
    <property type="match status" value="2"/>
</dbReference>
<evidence type="ECO:0000259" key="7">
    <source>
        <dbReference type="SMART" id="SM00984"/>
    </source>
</evidence>
<dbReference type="UniPathway" id="UPA00038">
    <property type="reaction ID" value="UER00491"/>
</dbReference>
<protein>
    <recommendedName>
        <fullName evidence="3">UDP-glucose 6-dehydrogenase</fullName>
        <ecNumber evidence="3">1.1.1.22</ecNumber>
    </recommendedName>
</protein>
<dbReference type="EMBL" id="LAZR01002458">
    <property type="protein sequence ID" value="KKN29789.1"/>
    <property type="molecule type" value="Genomic_DNA"/>
</dbReference>
<keyword evidence="5" id="KW-0520">NAD</keyword>